<accession>A0A831EQD7</accession>
<organism evidence="1 2">
    <name type="scientific">Erwinia amylovora NBRC 12687 = CFBP 1232</name>
    <dbReference type="NCBI Taxonomy" id="1219359"/>
    <lineage>
        <taxon>Bacteria</taxon>
        <taxon>Pseudomonadati</taxon>
        <taxon>Pseudomonadota</taxon>
        <taxon>Gammaproteobacteria</taxon>
        <taxon>Enterobacterales</taxon>
        <taxon>Erwiniaceae</taxon>
        <taxon>Erwinia</taxon>
    </lineage>
</organism>
<reference evidence="1 2" key="1">
    <citation type="submission" date="2012-11" db="EMBL/GenBank/DDBJ databases">
        <authorList>
            <person name="Linke B."/>
        </authorList>
    </citation>
    <scope>NUCLEOTIDE SEQUENCE [LARGE SCALE GENOMIC DNA]</scope>
    <source>
        <strain evidence="2">CFBP 1232</strain>
    </source>
</reference>
<dbReference type="Proteomes" id="UP000013111">
    <property type="component" value="Unassembled WGS sequence"/>
</dbReference>
<dbReference type="EMBL" id="CAPB01000011">
    <property type="protein sequence ID" value="CCO93376.1"/>
    <property type="molecule type" value="Genomic_DNA"/>
</dbReference>
<comment type="caution">
    <text evidence="1">The sequence shown here is derived from an EMBL/GenBank/DDBJ whole genome shotgun (WGS) entry which is preliminary data.</text>
</comment>
<evidence type="ECO:0000313" key="2">
    <source>
        <dbReference type="Proteomes" id="UP000013111"/>
    </source>
</evidence>
<gene>
    <name evidence="1" type="ORF">BN437_1435</name>
</gene>
<reference evidence="1 2" key="2">
    <citation type="submission" date="2013-04" db="EMBL/GenBank/DDBJ databases">
        <title>Comparative genomics of 12 strains of Erwinia amylovora identifies a pan-genome with a large conserved core and provides insights into host specificity.</title>
        <authorList>
            <person name="Mann R.A."/>
            <person name="Smits T.H.M."/>
            <person name="Buehlmann A."/>
            <person name="Blom J."/>
            <person name="Goesmann A."/>
            <person name="Frey J.E."/>
            <person name="Plummer K.M."/>
            <person name="Beer S.V."/>
            <person name="Luck J."/>
            <person name="Duffy B."/>
            <person name="Rodoni B."/>
        </authorList>
    </citation>
    <scope>NUCLEOTIDE SEQUENCE [LARGE SCALE GENOMIC DNA]</scope>
    <source>
        <strain evidence="2">CFBP 1232</strain>
    </source>
</reference>
<proteinExistence type="predicted"/>
<protein>
    <submittedName>
        <fullName evidence="1">Uncharacterized protein</fullName>
    </submittedName>
</protein>
<name>A0A831EQD7_ERWAM</name>
<dbReference type="AlphaFoldDB" id="A0A831EQD7"/>
<evidence type="ECO:0000313" key="1">
    <source>
        <dbReference type="EMBL" id="CCO93376.1"/>
    </source>
</evidence>
<sequence length="32" mass="3357">MAQDTTAIEGKTLWRQVAVINALAAALVKESG</sequence>